<evidence type="ECO:0000313" key="2">
    <source>
        <dbReference type="Proteomes" id="UP000251584"/>
    </source>
</evidence>
<proteinExistence type="predicted"/>
<evidence type="ECO:0000313" key="1">
    <source>
        <dbReference type="EMBL" id="SQB36993.1"/>
    </source>
</evidence>
<accession>A0A2X2WHB2</accession>
<name>A0A2X2WHB2_CITKO</name>
<organism evidence="1 2">
    <name type="scientific">Citrobacter koseri</name>
    <name type="common">Citrobacter diversus</name>
    <dbReference type="NCBI Taxonomy" id="545"/>
    <lineage>
        <taxon>Bacteria</taxon>
        <taxon>Pseudomonadati</taxon>
        <taxon>Pseudomonadota</taxon>
        <taxon>Gammaproteobacteria</taxon>
        <taxon>Enterobacterales</taxon>
        <taxon>Enterobacteriaceae</taxon>
        <taxon>Citrobacter</taxon>
    </lineage>
</organism>
<sequence length="58" mass="6497">MDQLNVIFVIDVLFPERRQMNLNGIKVISPFIGIVGRNAVTRNGMGQNNDVITLGIQR</sequence>
<dbReference type="EMBL" id="UAVY01000007">
    <property type="protein sequence ID" value="SQB36993.1"/>
    <property type="molecule type" value="Genomic_DNA"/>
</dbReference>
<gene>
    <name evidence="1" type="ORF">NCTC10786_03823</name>
</gene>
<reference evidence="1 2" key="1">
    <citation type="submission" date="2018-06" db="EMBL/GenBank/DDBJ databases">
        <authorList>
            <consortium name="Pathogen Informatics"/>
            <person name="Doyle S."/>
        </authorList>
    </citation>
    <scope>NUCLEOTIDE SEQUENCE [LARGE SCALE GENOMIC DNA]</scope>
    <source>
        <strain evidence="1 2">NCTC10786</strain>
    </source>
</reference>
<protein>
    <submittedName>
        <fullName evidence="1">Uncharacterized protein</fullName>
    </submittedName>
</protein>
<dbReference type="Proteomes" id="UP000251584">
    <property type="component" value="Unassembled WGS sequence"/>
</dbReference>
<dbReference type="AlphaFoldDB" id="A0A2X2WHB2"/>